<dbReference type="InterPro" id="IPR006133">
    <property type="entry name" value="DNA-dir_DNA_pol_B_exonuc"/>
</dbReference>
<dbReference type="OrthoDB" id="10060449at2759"/>
<evidence type="ECO:0000256" key="3">
    <source>
        <dbReference type="ARBA" id="ARBA00005755"/>
    </source>
</evidence>
<comment type="subcellular location">
    <subcellularLocation>
        <location evidence="2 17">Nucleus</location>
    </subcellularLocation>
</comment>
<dbReference type="GO" id="GO:0051539">
    <property type="term" value="F:4 iron, 4 sulfur cluster binding"/>
    <property type="evidence" value="ECO:0007669"/>
    <property type="project" value="UniProtKB-KW"/>
</dbReference>
<dbReference type="PANTHER" id="PTHR10670:SF0">
    <property type="entry name" value="DNA POLYMERASE EPSILON CATALYTIC SUBUNIT A"/>
    <property type="match status" value="1"/>
</dbReference>
<feature type="compositionally biased region" description="Polar residues" evidence="18">
    <location>
        <begin position="59"/>
        <end position="69"/>
    </location>
</feature>
<organism evidence="20 21">
    <name type="scientific">Jimgerdemannia flammicorona</name>
    <dbReference type="NCBI Taxonomy" id="994334"/>
    <lineage>
        <taxon>Eukaryota</taxon>
        <taxon>Fungi</taxon>
        <taxon>Fungi incertae sedis</taxon>
        <taxon>Mucoromycota</taxon>
        <taxon>Mucoromycotina</taxon>
        <taxon>Endogonomycetes</taxon>
        <taxon>Endogonales</taxon>
        <taxon>Endogonaceae</taxon>
        <taxon>Jimgerdemannia</taxon>
    </lineage>
</organism>
<name>A0A433DJ49_9FUNG</name>
<dbReference type="Gene3D" id="3.30.420.10">
    <property type="entry name" value="Ribonuclease H-like superfamily/Ribonuclease H"/>
    <property type="match status" value="1"/>
</dbReference>
<dbReference type="InterPro" id="IPR006172">
    <property type="entry name" value="DNA-dir_DNA_pol_B"/>
</dbReference>
<evidence type="ECO:0000256" key="14">
    <source>
        <dbReference type="ARBA" id="ARBA00023125"/>
    </source>
</evidence>
<dbReference type="Pfam" id="PF22912">
    <property type="entry name" value="zf-DPOE"/>
    <property type="match status" value="1"/>
</dbReference>
<dbReference type="InterPro" id="IPR055191">
    <property type="entry name" value="POL2_thumb"/>
</dbReference>
<dbReference type="InterPro" id="IPR042087">
    <property type="entry name" value="DNA_pol_B_thumb"/>
</dbReference>
<feature type="region of interest" description="Disordered" evidence="18">
    <location>
        <begin position="2283"/>
        <end position="2302"/>
    </location>
</feature>
<dbReference type="Gene3D" id="3.90.1600.10">
    <property type="entry name" value="Palm domain of DNA polymerase"/>
    <property type="match status" value="1"/>
</dbReference>
<keyword evidence="4 17" id="KW-0004">4Fe-4S</keyword>
<dbReference type="GO" id="GO:0006272">
    <property type="term" value="P:leading strand elongation"/>
    <property type="evidence" value="ECO:0007669"/>
    <property type="project" value="TreeGrafter"/>
</dbReference>
<feature type="region of interest" description="Disordered" evidence="18">
    <location>
        <begin position="1"/>
        <end position="79"/>
    </location>
</feature>
<dbReference type="Gene3D" id="1.10.287.690">
    <property type="entry name" value="Helix hairpin bin"/>
    <property type="match status" value="1"/>
</dbReference>
<evidence type="ECO:0000256" key="2">
    <source>
        <dbReference type="ARBA" id="ARBA00004123"/>
    </source>
</evidence>
<dbReference type="GO" id="GO:0006287">
    <property type="term" value="P:base-excision repair, gap-filling"/>
    <property type="evidence" value="ECO:0007669"/>
    <property type="project" value="TreeGrafter"/>
</dbReference>
<dbReference type="InterPro" id="IPR012337">
    <property type="entry name" value="RNaseH-like_sf"/>
</dbReference>
<evidence type="ECO:0000313" key="21">
    <source>
        <dbReference type="Proteomes" id="UP000268093"/>
    </source>
</evidence>
<dbReference type="InterPro" id="IPR029703">
    <property type="entry name" value="POL2"/>
</dbReference>
<evidence type="ECO:0000256" key="4">
    <source>
        <dbReference type="ARBA" id="ARBA00022485"/>
    </source>
</evidence>
<dbReference type="FunFam" id="3.90.1600.10:FF:000006">
    <property type="entry name" value="DNA polymerase epsilon catalytic subunit"/>
    <property type="match status" value="1"/>
</dbReference>
<dbReference type="Pfam" id="PF08490">
    <property type="entry name" value="DUF1744"/>
    <property type="match status" value="1"/>
</dbReference>
<keyword evidence="21" id="KW-1185">Reference proteome</keyword>
<evidence type="ECO:0000259" key="19">
    <source>
        <dbReference type="SMART" id="SM01159"/>
    </source>
</evidence>
<feature type="compositionally biased region" description="Polar residues" evidence="18">
    <location>
        <begin position="43"/>
        <end position="52"/>
    </location>
</feature>
<evidence type="ECO:0000256" key="5">
    <source>
        <dbReference type="ARBA" id="ARBA00022679"/>
    </source>
</evidence>
<gene>
    <name evidence="20" type="ORF">BC936DRAFT_137381</name>
</gene>
<keyword evidence="6 17" id="KW-0548">Nucleotidyltransferase</keyword>
<feature type="domain" description="DNA polymerase epsilon catalytic subunit A C-terminal" evidence="19">
    <location>
        <begin position="1594"/>
        <end position="1994"/>
    </location>
</feature>
<dbReference type="FunFam" id="1.10.287.690:FF:000005">
    <property type="entry name" value="DNA polymerase epsilon catalytic subunit"/>
    <property type="match status" value="1"/>
</dbReference>
<keyword evidence="14 17" id="KW-0238">DNA-binding</keyword>
<keyword evidence="10 17" id="KW-0862">Zinc</keyword>
<dbReference type="CDD" id="cd05779">
    <property type="entry name" value="DNA_polB_epsilon_exo"/>
    <property type="match status" value="1"/>
</dbReference>
<dbReference type="GO" id="GO:0008622">
    <property type="term" value="C:epsilon DNA polymerase complex"/>
    <property type="evidence" value="ECO:0007669"/>
    <property type="project" value="InterPro"/>
</dbReference>
<dbReference type="EMBL" id="RBNI01001131">
    <property type="protein sequence ID" value="RUP50857.1"/>
    <property type="molecule type" value="Genomic_DNA"/>
</dbReference>
<keyword evidence="8 17" id="KW-0479">Metal-binding</keyword>
<evidence type="ECO:0000256" key="10">
    <source>
        <dbReference type="ARBA" id="ARBA00022833"/>
    </source>
</evidence>
<comment type="cofactor">
    <cofactor evidence="1 17">
        <name>[4Fe-4S] cluster</name>
        <dbReference type="ChEBI" id="CHEBI:49883"/>
    </cofactor>
</comment>
<evidence type="ECO:0000256" key="16">
    <source>
        <dbReference type="ARBA" id="ARBA00049244"/>
    </source>
</evidence>
<protein>
    <recommendedName>
        <fullName evidence="17">DNA polymerase epsilon catalytic subunit</fullName>
        <ecNumber evidence="17">2.7.7.7</ecNumber>
    </recommendedName>
</protein>
<proteinExistence type="inferred from homology"/>
<dbReference type="GO" id="GO:0045004">
    <property type="term" value="P:DNA replication proofreading"/>
    <property type="evidence" value="ECO:0007669"/>
    <property type="project" value="TreeGrafter"/>
</dbReference>
<keyword evidence="13 17" id="KW-0411">Iron-sulfur</keyword>
<dbReference type="Pfam" id="PF23250">
    <property type="entry name" value="zf_DPOE_2"/>
    <property type="match status" value="1"/>
</dbReference>
<dbReference type="EC" id="2.7.7.7" evidence="17"/>
<feature type="compositionally biased region" description="Polar residues" evidence="18">
    <location>
        <begin position="1"/>
        <end position="10"/>
    </location>
</feature>
<dbReference type="SMART" id="SM00486">
    <property type="entry name" value="POLBc"/>
    <property type="match status" value="1"/>
</dbReference>
<keyword evidence="12 17" id="KW-0408">Iron</keyword>
<keyword evidence="7 17" id="KW-0235">DNA replication</keyword>
<dbReference type="GO" id="GO:0000278">
    <property type="term" value="P:mitotic cell cycle"/>
    <property type="evidence" value="ECO:0007669"/>
    <property type="project" value="TreeGrafter"/>
</dbReference>
<dbReference type="InterPro" id="IPR023211">
    <property type="entry name" value="DNA_pol_palm_dom_sf"/>
</dbReference>
<evidence type="ECO:0000256" key="8">
    <source>
        <dbReference type="ARBA" id="ARBA00022723"/>
    </source>
</evidence>
<comment type="caution">
    <text evidence="20">The sequence shown here is derived from an EMBL/GenBank/DDBJ whole genome shotgun (WGS) entry which is preliminary data.</text>
</comment>
<dbReference type="GO" id="GO:0006297">
    <property type="term" value="P:nucleotide-excision repair, DNA gap filling"/>
    <property type="evidence" value="ECO:0007669"/>
    <property type="project" value="TreeGrafter"/>
</dbReference>
<dbReference type="Pfam" id="PF22634">
    <property type="entry name" value="POL2_thumb"/>
    <property type="match status" value="1"/>
</dbReference>
<comment type="function">
    <text evidence="17">DNA polymerase II participates in chromosomal DNA replication.</text>
</comment>
<feature type="compositionally biased region" description="Basic residues" evidence="18">
    <location>
        <begin position="31"/>
        <end position="42"/>
    </location>
</feature>
<evidence type="ECO:0000256" key="7">
    <source>
        <dbReference type="ARBA" id="ARBA00022705"/>
    </source>
</evidence>
<dbReference type="GO" id="GO:0003887">
    <property type="term" value="F:DNA-directed DNA polymerase activity"/>
    <property type="evidence" value="ECO:0007669"/>
    <property type="project" value="UniProtKB-KW"/>
</dbReference>
<evidence type="ECO:0000256" key="9">
    <source>
        <dbReference type="ARBA" id="ARBA00022771"/>
    </source>
</evidence>
<evidence type="ECO:0000313" key="20">
    <source>
        <dbReference type="EMBL" id="RUP50857.1"/>
    </source>
</evidence>
<evidence type="ECO:0000256" key="13">
    <source>
        <dbReference type="ARBA" id="ARBA00023014"/>
    </source>
</evidence>
<dbReference type="GO" id="GO:0008310">
    <property type="term" value="F:single-stranded DNA 3'-5' DNA exonuclease activity"/>
    <property type="evidence" value="ECO:0007669"/>
    <property type="project" value="TreeGrafter"/>
</dbReference>
<dbReference type="FunFam" id="1.10.132.60:FF:000002">
    <property type="entry name" value="DNA polymerase epsilon catalytic subunit"/>
    <property type="match status" value="1"/>
</dbReference>
<dbReference type="GO" id="GO:0008270">
    <property type="term" value="F:zinc ion binding"/>
    <property type="evidence" value="ECO:0007669"/>
    <property type="project" value="UniProtKB-KW"/>
</dbReference>
<accession>A0A433DJ49</accession>
<evidence type="ECO:0000256" key="1">
    <source>
        <dbReference type="ARBA" id="ARBA00001966"/>
    </source>
</evidence>
<evidence type="ECO:0000256" key="15">
    <source>
        <dbReference type="ARBA" id="ARBA00023242"/>
    </source>
</evidence>
<sequence length="2302" mass="264828">MFKPTKTTGEGSLAQRFRGEGVRGESVGSRRWARGRGGRHTTRLNSTRSNTIFKGPSRLGNNVEESSGASGMRQGEEPTNLDQKFENVKILDEIDERLGFRRYQDGSEKLGWLINMHATLVKDIDWPGGRAAVDYYFLEEDGGTFKCTLLYEPYFFIGCKLETEAEVEDYLRRKFERTIEKIRHVKKEDLSQQNHLLGCNRIFLQLVFRNVADLLTVRKLLLPTVKRNQEKMNIVDAYADIANTAIDYEQPVTARKNPHDALDNVIDIREFDVPYYLRVAIDNDIRVGLWYTIQATHGQITLTRRHDLVKRAEPVVIAFDIEVTKLPLKFPDAAIDSIMMISYMIDGQGYLITNREIVSQDIDDFEYTPKPEFEGPFTIFNEPDELSLLRRFFEHIQEVRPTVYVTYNGDSFDWPFVEARANLHGIDIYQEIGFYKNEQEEYKSNYAIHMDAFRWVKRDSYLPQGSQGLKAVTTAKLGYNPMELDPEDMTRFAAEQPQTLAQYSVSDAVATYYLYMKYVHPFIFSLCNIIPLCPDEVLRKGSGTLCEILLMVEAYKANVIMPNKHADEIGKMFEGHLLESETYVGGHVEALEAGVFRSDIPTKFKIEPEAVQQLINEVDQAMKFFIEVEEKKVLSEIINYDEICNEIVTKLQDLRDTPLRQERPRIYHLDVAAMYPNIILTNRLQPDALIDESMCAGCDFNRPGKTCDRRMSWLWRGEYFPAKRNELNMIKNQLMIENFPPRRPNEPRRQWSSLSEAEQSSLVEKRLGEYCRKVYKKVHETQTVERTSIICQRENPFYIETVRAFRDRRYEYKGLHKTWKKNLDEALQGGSLAAVDEAKKMIVLYDSLQLAHKCILNSFYGYVMRKGARWYSMEMAGITCYTGSTIIQMARQLVEKIGRPLELDTDGIWCILPANFPENFSLKLANGKDITLSYPCTMLNHRVHARFTNHQYQELVDPETYKYSTRSENSIFFEVDGPYRAMILPSSKEEDKLLKKRYAVFNEDGSLAELKGFEVKRRGELKLIKIFQSQIFKVFLEGSTLEECYAAVAKVANQWLDVLYSKGTNLEDEELVELISENRSMSKTLEDYGAQKSTSISTAKRLAEFLGDQMVKDKGLACKFIISAKPIGAPVTERAIPVVIFTAESSVRKHFLRKWLKDNGITSFDIRDILDWPYYLERLGSVIQKLITIPAALQKVPNPVPRIRHPDWLFKRVASKDDKFKQHRITDMFSIAPNKASMIGGDDIEIDQDIDMQDVERQLIGAQSKSVIAIGDMEDLGIEKSRNLLRDGKLVPTVHKSSRRRMDESKSPSLISGLLVEALLDEDKSENMPNMYNDYQSWLQFQKRKWKRQRNDRERRRSLYGAVHQTSATLTSNTVGNFFRQQAGSLVTSPWQIVQIAETETAGELRMWVLIQKNMYTIRLSVPRVFYVNTREEEPTEGLRHNPNCRVQRRIRTLPRSHQCLHLFEMTMPEAVFQAEQKKFSSFFNHSSTEGVYETQIPLLTRALLKLGCVCIVDRQTKLDFSGKHLEDRFSLEDLKNQGNVFFPYLEDKGILNYLYLYHTTSDSRHFFALVPTALQKAYIFIVGASKESDQMPNLTKIYTERLVEHNKDASKSSPNTAFEYNKSMDFEVGYFQNEIQALRAIQGTVSQYKDARKGPTVLIVHSPRPFHALVQNASILVEFPNISIPSHKSDNRFNALDWIRPVARRMIIQFLDVGNWITGKLQLARYANVPFCNIQNDSYLHLADIFFARRLMKHDMVLWWSASAKPDLGGREEDENLFLIEELANPEMSVPGSYNTVCIELDVIRLCVNTLMQSSLINDFEGTGGGIGFDNVAHTLEEYNSGKAGSSVSFGDGTISAKTFAMLKTMVQGWLGEVLDADNRYAEMMIETLHRWLTSPNSNMYDPCLYGLVHGMMKKVFMQLVAEIKRLGSRIIYASFNKIIIATSKESIESASAYGSYLLKVIMAKPLFQILDLVSVHYWEQLLWMDSKNYGGMKCQHQRNGDDALNELPNETELDMQWNIQDYLPPTPQKHFRDTVADFISKVYKHRTPQIGQTRGRTNKMNESQPGAADDVVTFTKQLVSQHITRIVLDIVPEIQRVVGDAEISFPILAGSHLPLTNPALEFVKFVCATLSLDLDLSHEVRILRRNCLDLIGIREFAPEAQFRNPCEFFTLPQVICGYCNFSADLDFCRDRDLMPHNGRLQIWRCKGCTMDYDKLFIEETLVAEVERRAMAYQLQDLKCRKCAQIKVVNLANQCKCSGEFVTTQTKTEFISMGMPFHPNRLLDTPPPCHSRRGQDQTELR</sequence>
<dbReference type="CDD" id="cd05535">
    <property type="entry name" value="POLBc_epsilon"/>
    <property type="match status" value="1"/>
</dbReference>
<dbReference type="PANTHER" id="PTHR10670">
    <property type="entry name" value="DNA POLYMERASE EPSILON CATALYTIC SUBUNIT A"/>
    <property type="match status" value="1"/>
</dbReference>
<dbReference type="FunFam" id="3.30.420.10:FF:000010">
    <property type="entry name" value="DNA polymerase epsilon catalytic subunit"/>
    <property type="match status" value="1"/>
</dbReference>
<dbReference type="Gene3D" id="1.10.132.60">
    <property type="entry name" value="DNA polymerase family B, C-terminal domain"/>
    <property type="match status" value="1"/>
</dbReference>
<dbReference type="Pfam" id="PF03104">
    <property type="entry name" value="DNA_pol_B_exo1"/>
    <property type="match status" value="1"/>
</dbReference>
<dbReference type="InterPro" id="IPR013697">
    <property type="entry name" value="DNA_pol_e_suA_C"/>
</dbReference>
<keyword evidence="9 17" id="KW-0863">Zinc-finger</keyword>
<comment type="catalytic activity">
    <reaction evidence="16 17">
        <text>DNA(n) + a 2'-deoxyribonucleoside 5'-triphosphate = DNA(n+1) + diphosphate</text>
        <dbReference type="Rhea" id="RHEA:22508"/>
        <dbReference type="Rhea" id="RHEA-COMP:17339"/>
        <dbReference type="Rhea" id="RHEA-COMP:17340"/>
        <dbReference type="ChEBI" id="CHEBI:33019"/>
        <dbReference type="ChEBI" id="CHEBI:61560"/>
        <dbReference type="ChEBI" id="CHEBI:173112"/>
        <dbReference type="EC" id="2.7.7.7"/>
    </reaction>
</comment>
<dbReference type="InterPro" id="IPR036397">
    <property type="entry name" value="RNaseH_sf"/>
</dbReference>
<dbReference type="GO" id="GO:0003677">
    <property type="term" value="F:DNA binding"/>
    <property type="evidence" value="ECO:0007669"/>
    <property type="project" value="UniProtKB-KW"/>
</dbReference>
<keyword evidence="5 17" id="KW-0808">Transferase</keyword>
<evidence type="ECO:0000256" key="18">
    <source>
        <dbReference type="SAM" id="MobiDB-lite"/>
    </source>
</evidence>
<comment type="similarity">
    <text evidence="3 17">Belongs to the DNA polymerase type-B family.</text>
</comment>
<dbReference type="InterPro" id="IPR054475">
    <property type="entry name" value="Znf-DPOE"/>
</dbReference>
<reference evidence="20 21" key="1">
    <citation type="journal article" date="2018" name="New Phytol.">
        <title>Phylogenomics of Endogonaceae and evolution of mycorrhizas within Mucoromycota.</title>
        <authorList>
            <person name="Chang Y."/>
            <person name="Desiro A."/>
            <person name="Na H."/>
            <person name="Sandor L."/>
            <person name="Lipzen A."/>
            <person name="Clum A."/>
            <person name="Barry K."/>
            <person name="Grigoriev I.V."/>
            <person name="Martin F.M."/>
            <person name="Stajich J.E."/>
            <person name="Smith M.E."/>
            <person name="Bonito G."/>
            <person name="Spatafora J.W."/>
        </authorList>
    </citation>
    <scope>NUCLEOTIDE SEQUENCE [LARGE SCALE GENOMIC DNA]</scope>
    <source>
        <strain evidence="20 21">GMNB39</strain>
    </source>
</reference>
<keyword evidence="11 17" id="KW-0239">DNA-directed DNA polymerase</keyword>
<keyword evidence="15 17" id="KW-0539">Nucleus</keyword>
<evidence type="ECO:0000256" key="12">
    <source>
        <dbReference type="ARBA" id="ARBA00023004"/>
    </source>
</evidence>
<dbReference type="Gene3D" id="3.30.342.10">
    <property type="entry name" value="DNA Polymerase, chain B, domain 1"/>
    <property type="match status" value="1"/>
</dbReference>
<dbReference type="SMART" id="SM01159">
    <property type="entry name" value="DUF1744"/>
    <property type="match status" value="1"/>
</dbReference>
<evidence type="ECO:0000256" key="6">
    <source>
        <dbReference type="ARBA" id="ARBA00022695"/>
    </source>
</evidence>
<evidence type="ECO:0000256" key="17">
    <source>
        <dbReference type="RuleBase" id="RU365029"/>
    </source>
</evidence>
<dbReference type="GO" id="GO:0000166">
    <property type="term" value="F:nucleotide binding"/>
    <property type="evidence" value="ECO:0007669"/>
    <property type="project" value="InterPro"/>
</dbReference>
<evidence type="ECO:0000256" key="11">
    <source>
        <dbReference type="ARBA" id="ARBA00022932"/>
    </source>
</evidence>
<dbReference type="Proteomes" id="UP000268093">
    <property type="component" value="Unassembled WGS sequence"/>
</dbReference>
<dbReference type="InterPro" id="IPR043502">
    <property type="entry name" value="DNA/RNA_pol_sf"/>
</dbReference>
<dbReference type="SUPFAM" id="SSF56672">
    <property type="entry name" value="DNA/RNA polymerases"/>
    <property type="match status" value="1"/>
</dbReference>
<dbReference type="SUPFAM" id="SSF53098">
    <property type="entry name" value="Ribonuclease H-like"/>
    <property type="match status" value="1"/>
</dbReference>